<dbReference type="EMBL" id="QVLV01000011">
    <property type="protein sequence ID" value="RGE58516.1"/>
    <property type="molecule type" value="Genomic_DNA"/>
</dbReference>
<dbReference type="PROSITE" id="PS51257">
    <property type="entry name" value="PROKAR_LIPOPROTEIN"/>
    <property type="match status" value="1"/>
</dbReference>
<keyword evidence="1" id="KW-0732">Signal</keyword>
<protein>
    <recommendedName>
        <fullName evidence="6">Lipoprotein</fullName>
    </recommendedName>
</protein>
<evidence type="ECO:0008006" key="6">
    <source>
        <dbReference type="Google" id="ProtNLM"/>
    </source>
</evidence>
<gene>
    <name evidence="3" type="ORF">DWY69_28220</name>
    <name evidence="2" type="ORF">DXC51_16570</name>
</gene>
<evidence type="ECO:0000313" key="2">
    <source>
        <dbReference type="EMBL" id="RGE58516.1"/>
    </source>
</evidence>
<dbReference type="GeneID" id="86052412"/>
<sequence length="198" mass="21788">MKKMNLFLLTVLGAALLLSGCGSKAEEEETTTLELKKNGEIVQSIIEDFSESYYDLDELKSTTESMIAGYNESAGSDNIKLQSAEVTDGVVHLVMTFRKSEDYTGLYRQALFSGTVKDAFNAGYDLDITLNSVKEEGATINKQDILDMGEKHIAVVRETTTVKTYGDILYISDDVTMGPDDRTATVTNGESLSYIIFK</sequence>
<dbReference type="AlphaFoldDB" id="A0A3E3I9S3"/>
<dbReference type="EMBL" id="QVLU01000044">
    <property type="protein sequence ID" value="RGE63782.1"/>
    <property type="molecule type" value="Genomic_DNA"/>
</dbReference>
<evidence type="ECO:0000313" key="3">
    <source>
        <dbReference type="EMBL" id="RGE63782.1"/>
    </source>
</evidence>
<feature type="chain" id="PRO_5036080147" description="Lipoprotein" evidence="1">
    <location>
        <begin position="26"/>
        <end position="198"/>
    </location>
</feature>
<dbReference type="RefSeq" id="WP_025490027.1">
    <property type="nucleotide sequence ID" value="NZ_CALBAU010000089.1"/>
</dbReference>
<name>A0A3E3I9S3_9FIRM</name>
<dbReference type="Proteomes" id="UP000260812">
    <property type="component" value="Unassembled WGS sequence"/>
</dbReference>
<comment type="caution">
    <text evidence="3">The sequence shown here is derived from an EMBL/GenBank/DDBJ whole genome shotgun (WGS) entry which is preliminary data.</text>
</comment>
<proteinExistence type="predicted"/>
<dbReference type="Proteomes" id="UP000261166">
    <property type="component" value="Unassembled WGS sequence"/>
</dbReference>
<evidence type="ECO:0000313" key="5">
    <source>
        <dbReference type="Proteomes" id="UP000261166"/>
    </source>
</evidence>
<organism evidence="3 5">
    <name type="scientific">Eisenbergiella massiliensis</name>
    <dbReference type="NCBI Taxonomy" id="1720294"/>
    <lineage>
        <taxon>Bacteria</taxon>
        <taxon>Bacillati</taxon>
        <taxon>Bacillota</taxon>
        <taxon>Clostridia</taxon>
        <taxon>Lachnospirales</taxon>
        <taxon>Lachnospiraceae</taxon>
        <taxon>Eisenbergiella</taxon>
    </lineage>
</organism>
<evidence type="ECO:0000256" key="1">
    <source>
        <dbReference type="SAM" id="SignalP"/>
    </source>
</evidence>
<dbReference type="OrthoDB" id="1956182at2"/>
<accession>A0A3E3I9S3</accession>
<keyword evidence="4" id="KW-1185">Reference proteome</keyword>
<dbReference type="GeneID" id="97988438"/>
<reference evidence="3 5" key="1">
    <citation type="submission" date="2018-08" db="EMBL/GenBank/DDBJ databases">
        <title>A genome reference for cultivated species of the human gut microbiota.</title>
        <authorList>
            <person name="Zou Y."/>
            <person name="Xue W."/>
            <person name="Luo G."/>
        </authorList>
    </citation>
    <scope>NUCLEOTIDE SEQUENCE [LARGE SCALE GENOMIC DNA]</scope>
    <source>
        <strain evidence="3 5">AF26-4BH</strain>
        <strain evidence="2">TF05-5AC</strain>
    </source>
</reference>
<evidence type="ECO:0000313" key="4">
    <source>
        <dbReference type="Proteomes" id="UP000260812"/>
    </source>
</evidence>
<feature type="signal peptide" evidence="1">
    <location>
        <begin position="1"/>
        <end position="25"/>
    </location>
</feature>